<reference evidence="1 2" key="1">
    <citation type="submission" date="2016-10" db="EMBL/GenBank/DDBJ databases">
        <authorList>
            <person name="de Groot N.N."/>
        </authorList>
    </citation>
    <scope>NUCLEOTIDE SEQUENCE [LARGE SCALE GENOMIC DNA]</scope>
    <source>
        <strain evidence="1 2">DSM 44215</strain>
    </source>
</reference>
<dbReference type="GO" id="GO:0003677">
    <property type="term" value="F:DNA binding"/>
    <property type="evidence" value="ECO:0007669"/>
    <property type="project" value="UniProtKB-KW"/>
</dbReference>
<dbReference type="InterPro" id="IPR004401">
    <property type="entry name" value="YbaB/EbfC"/>
</dbReference>
<gene>
    <name evidence="1" type="ORF">SAMN04488548_136892</name>
</gene>
<name>A0A1H2LVJ4_9ACTN</name>
<dbReference type="InterPro" id="IPR036894">
    <property type="entry name" value="YbaB-like_sf"/>
</dbReference>
<keyword evidence="1" id="KW-0238">DNA-binding</keyword>
<dbReference type="Pfam" id="PF02575">
    <property type="entry name" value="YbaB_DNA_bd"/>
    <property type="match status" value="1"/>
</dbReference>
<evidence type="ECO:0000313" key="1">
    <source>
        <dbReference type="EMBL" id="SDU84718.1"/>
    </source>
</evidence>
<dbReference type="EMBL" id="FNLM01000036">
    <property type="protein sequence ID" value="SDU84718.1"/>
    <property type="molecule type" value="Genomic_DNA"/>
</dbReference>
<proteinExistence type="predicted"/>
<dbReference type="AlphaFoldDB" id="A0A1H2LVJ4"/>
<dbReference type="STRING" id="158898.SAMN04488548_136892"/>
<evidence type="ECO:0000313" key="2">
    <source>
        <dbReference type="Proteomes" id="UP000183180"/>
    </source>
</evidence>
<sequence>MSWAMDELEARAARQLDGLRGFDEKLQAISARVTSVDGLVTVEVDAKGALVDLRLEHGANELGAARLGEAIVTTSALAAQKVYARVAAVTEEFNETFGDMLSARPSGE</sequence>
<dbReference type="Proteomes" id="UP000183180">
    <property type="component" value="Unassembled WGS sequence"/>
</dbReference>
<organism evidence="1 2">
    <name type="scientific">Gordonia westfalica</name>
    <dbReference type="NCBI Taxonomy" id="158898"/>
    <lineage>
        <taxon>Bacteria</taxon>
        <taxon>Bacillati</taxon>
        <taxon>Actinomycetota</taxon>
        <taxon>Actinomycetes</taxon>
        <taxon>Mycobacteriales</taxon>
        <taxon>Gordoniaceae</taxon>
        <taxon>Gordonia</taxon>
    </lineage>
</organism>
<protein>
    <submittedName>
        <fullName evidence="1">YbaB/EbfC DNA-binding family protein</fullName>
    </submittedName>
</protein>
<dbReference type="Gene3D" id="3.30.1310.10">
    <property type="entry name" value="Nucleoid-associated protein YbaB-like domain"/>
    <property type="match status" value="1"/>
</dbReference>
<accession>A0A1H2LVJ4</accession>